<sequence length="157" mass="16192">MTLSRTLAAAGAAVLISTALAGCGSSDKSSDDKSGDATTLTKAQFQEQANKLCGDLNDDVEKIGADLGPDSSDAEVKAVITQLVARNTKLISDIDELKVPADLKTEVDSMLDSLRAAGEEFSAVGSVDDLNALDVDHGVFAESDQKAKDLGLDTCAS</sequence>
<protein>
    <recommendedName>
        <fullName evidence="4">Secreted protein</fullName>
    </recommendedName>
</protein>
<gene>
    <name evidence="2" type="ORF">EFL95_17965</name>
</gene>
<name>A0A3N0DJA3_9ACTN</name>
<reference evidence="2 3" key="1">
    <citation type="submission" date="2018-11" db="EMBL/GenBank/DDBJ databases">
        <authorList>
            <person name="Li F."/>
        </authorList>
    </citation>
    <scope>NUCLEOTIDE SEQUENCE [LARGE SCALE GENOMIC DNA]</scope>
    <source>
        <strain evidence="2 3">KIS18-7</strain>
    </source>
</reference>
<evidence type="ECO:0000256" key="1">
    <source>
        <dbReference type="SAM" id="SignalP"/>
    </source>
</evidence>
<dbReference type="RefSeq" id="WP_123235498.1">
    <property type="nucleotide sequence ID" value="NZ_RJSG01000006.1"/>
</dbReference>
<accession>A0A3N0DJA3</accession>
<dbReference type="EMBL" id="RJSG01000006">
    <property type="protein sequence ID" value="RNL75313.1"/>
    <property type="molecule type" value="Genomic_DNA"/>
</dbReference>
<keyword evidence="3" id="KW-1185">Reference proteome</keyword>
<organism evidence="2 3">
    <name type="scientific">Nocardioides marmorisolisilvae</name>
    <dbReference type="NCBI Taxonomy" id="1542737"/>
    <lineage>
        <taxon>Bacteria</taxon>
        <taxon>Bacillati</taxon>
        <taxon>Actinomycetota</taxon>
        <taxon>Actinomycetes</taxon>
        <taxon>Propionibacteriales</taxon>
        <taxon>Nocardioidaceae</taxon>
        <taxon>Nocardioides</taxon>
    </lineage>
</organism>
<proteinExistence type="predicted"/>
<evidence type="ECO:0000313" key="2">
    <source>
        <dbReference type="EMBL" id="RNL75313.1"/>
    </source>
</evidence>
<feature type="signal peptide" evidence="1">
    <location>
        <begin position="1"/>
        <end position="21"/>
    </location>
</feature>
<keyword evidence="1" id="KW-0732">Signal</keyword>
<feature type="chain" id="PRO_5018147129" description="Secreted protein" evidence="1">
    <location>
        <begin position="22"/>
        <end position="157"/>
    </location>
</feature>
<evidence type="ECO:0000313" key="3">
    <source>
        <dbReference type="Proteomes" id="UP000277094"/>
    </source>
</evidence>
<evidence type="ECO:0008006" key="4">
    <source>
        <dbReference type="Google" id="ProtNLM"/>
    </source>
</evidence>
<dbReference type="PROSITE" id="PS51257">
    <property type="entry name" value="PROKAR_LIPOPROTEIN"/>
    <property type="match status" value="1"/>
</dbReference>
<dbReference type="OrthoDB" id="3834646at2"/>
<comment type="caution">
    <text evidence="2">The sequence shown here is derived from an EMBL/GenBank/DDBJ whole genome shotgun (WGS) entry which is preliminary data.</text>
</comment>
<dbReference type="Proteomes" id="UP000277094">
    <property type="component" value="Unassembled WGS sequence"/>
</dbReference>
<dbReference type="AlphaFoldDB" id="A0A3N0DJA3"/>